<evidence type="ECO:0000256" key="3">
    <source>
        <dbReference type="ARBA" id="ARBA00013050"/>
    </source>
</evidence>
<evidence type="ECO:0000259" key="15">
    <source>
        <dbReference type="PROSITE" id="PS50968"/>
    </source>
</evidence>
<keyword evidence="10" id="KW-0443">Lipid metabolism</keyword>
<accession>B2IK26</accession>
<feature type="domain" description="Lipoyl-binding" evidence="15">
    <location>
        <begin position="593"/>
        <end position="668"/>
    </location>
</feature>
<dbReference type="Gene3D" id="3.30.700.30">
    <property type="match status" value="1"/>
</dbReference>
<evidence type="ECO:0000256" key="14">
    <source>
        <dbReference type="PROSITE-ProRule" id="PRU00409"/>
    </source>
</evidence>
<dbReference type="PROSITE" id="PS50979">
    <property type="entry name" value="BC"/>
    <property type="match status" value="1"/>
</dbReference>
<dbReference type="EMBL" id="CP001016">
    <property type="protein sequence ID" value="ACB94958.1"/>
    <property type="molecule type" value="Genomic_DNA"/>
</dbReference>
<feature type="domain" description="Biotin carboxylation" evidence="17">
    <location>
        <begin position="1"/>
        <end position="451"/>
    </location>
</feature>
<evidence type="ECO:0000256" key="8">
    <source>
        <dbReference type="ARBA" id="ARBA00022842"/>
    </source>
</evidence>
<dbReference type="FunFam" id="3.30.470.20:FF:000028">
    <property type="entry name" value="Methylcrotonoyl-CoA carboxylase subunit alpha, mitochondrial"/>
    <property type="match status" value="1"/>
</dbReference>
<keyword evidence="19" id="KW-1185">Reference proteome</keyword>
<dbReference type="FunFam" id="3.40.50.20:FF:000010">
    <property type="entry name" value="Propionyl-CoA carboxylase subunit alpha"/>
    <property type="match status" value="1"/>
</dbReference>
<evidence type="ECO:0000259" key="17">
    <source>
        <dbReference type="PROSITE" id="PS50979"/>
    </source>
</evidence>
<dbReference type="InterPro" id="IPR005479">
    <property type="entry name" value="CPAse_ATP-bd"/>
</dbReference>
<dbReference type="AlphaFoldDB" id="B2IK26"/>
<keyword evidence="8" id="KW-0460">Magnesium</keyword>
<comment type="cofactor">
    <cofactor evidence="1">
        <name>biotin</name>
        <dbReference type="ChEBI" id="CHEBI:57586"/>
    </cofactor>
</comment>
<evidence type="ECO:0000313" key="19">
    <source>
        <dbReference type="Proteomes" id="UP000001695"/>
    </source>
</evidence>
<dbReference type="InterPro" id="IPR011761">
    <property type="entry name" value="ATP-grasp"/>
</dbReference>
<evidence type="ECO:0000313" key="18">
    <source>
        <dbReference type="EMBL" id="ACB94958.1"/>
    </source>
</evidence>
<dbReference type="FunFam" id="3.30.1490.20:FF:000018">
    <property type="entry name" value="Biotin carboxylase"/>
    <property type="match status" value="1"/>
</dbReference>
<sequence>MFKKILIANRGEIACRVIKTARRLGIATVAVYSEADRNALHVRMADEAVFIGGAAASESYLVMDKIVEACVATGAEAVHPGYGFLSERAAFPEALAAKGIVFIGPNPKAIEAMGDKIQSKKYAQAAGVSVVPGYLGEILSADEAARIADDIGYPVMIKASAGGGGKGMRIAHARDEVVEGFTRARSEAKSSFGDDRVFIEKFIVDPRHIEIQVLGDKHGNVIHLGERECSIQRRNQKVIEEAPSPLLDTATREKMGAEAVALAKAVGYDSAGTVEFVCGQDKQFYFLEMNTRLQVEHPVTELVTGLDLVEQMIRIAAGEKLALTQHDVTLRGWAVESRVYAEDPARNFLPSTGRLVAYRPPAEGLVDGITIRNDTGVYEGAEISIFYDPMIAKFITYGATRQAAVEAQAQALDAFVIHGIRHNIPFLNSVMRHERFRSGKLSTQFLAEEYPNGFTPHLPHGDEVFALSAVAATIDHVLNERKRHISGQLSASKPVVFTRERSVLLGADRHDIRVEPGVEGVRVHFETNNLSYFCRSSWQGGETVWTGTINGETAAVQVQPIPNGFLLSRGGAEVEARVYTRREADLAAFMPEKAQAEAVKALLCPMPGLVRAIHVAPGQEVKAGDPLCVVEAMKMENLLRADQDTTIKSVLAKEGDSLAVDAIIMEFA</sequence>
<proteinExistence type="predicted"/>
<dbReference type="SUPFAM" id="SSF51246">
    <property type="entry name" value="Rudiment single hybrid motif"/>
    <property type="match status" value="1"/>
</dbReference>
<dbReference type="STRING" id="395963.Bind_1318"/>
<dbReference type="NCBIfam" id="NF006367">
    <property type="entry name" value="PRK08591.1"/>
    <property type="match status" value="1"/>
</dbReference>
<dbReference type="InterPro" id="IPR050856">
    <property type="entry name" value="Biotin_carboxylase_complex"/>
</dbReference>
<evidence type="ECO:0000256" key="12">
    <source>
        <dbReference type="ARBA" id="ARBA00023267"/>
    </source>
</evidence>
<dbReference type="SUPFAM" id="SSF56059">
    <property type="entry name" value="Glutathione synthetase ATP-binding domain-like"/>
    <property type="match status" value="1"/>
</dbReference>
<evidence type="ECO:0000256" key="9">
    <source>
        <dbReference type="ARBA" id="ARBA00022963"/>
    </source>
</evidence>
<evidence type="ECO:0000256" key="7">
    <source>
        <dbReference type="ARBA" id="ARBA00022840"/>
    </source>
</evidence>
<dbReference type="CDD" id="cd06850">
    <property type="entry name" value="biotinyl_domain"/>
    <property type="match status" value="1"/>
</dbReference>
<dbReference type="EC" id="6.4.1.3" evidence="3"/>
<evidence type="ECO:0000256" key="13">
    <source>
        <dbReference type="ARBA" id="ARBA00049495"/>
    </source>
</evidence>
<evidence type="ECO:0000256" key="4">
    <source>
        <dbReference type="ARBA" id="ARBA00022598"/>
    </source>
</evidence>
<dbReference type="Pfam" id="PF02786">
    <property type="entry name" value="CPSase_L_D2"/>
    <property type="match status" value="1"/>
</dbReference>
<protein>
    <recommendedName>
        <fullName evidence="3">propionyl-CoA carboxylase</fullName>
        <ecNumber evidence="3">6.4.1.3</ecNumber>
    </recommendedName>
</protein>
<dbReference type="KEGG" id="bid:Bind_1318"/>
<dbReference type="PANTHER" id="PTHR18866:SF33">
    <property type="entry name" value="METHYLCROTONOYL-COA CARBOXYLASE SUBUNIT ALPHA, MITOCHONDRIAL-RELATED"/>
    <property type="match status" value="1"/>
</dbReference>
<dbReference type="InterPro" id="IPR016185">
    <property type="entry name" value="PreATP-grasp_dom_sf"/>
</dbReference>
<dbReference type="HOGENOM" id="CLU_000395_3_1_5"/>
<dbReference type="GO" id="GO:0016042">
    <property type="term" value="P:lipid catabolic process"/>
    <property type="evidence" value="ECO:0007669"/>
    <property type="project" value="UniProtKB-KW"/>
</dbReference>
<keyword evidence="11" id="KW-0464">Manganese</keyword>
<evidence type="ECO:0000256" key="11">
    <source>
        <dbReference type="ARBA" id="ARBA00023211"/>
    </source>
</evidence>
<dbReference type="SMART" id="SM00878">
    <property type="entry name" value="Biotin_carb_C"/>
    <property type="match status" value="1"/>
</dbReference>
<reference evidence="18 19" key="2">
    <citation type="journal article" date="2010" name="J. Bacteriol.">
        <title>Complete genome sequence of Beijerinckia indica subsp. indica.</title>
        <authorList>
            <person name="Tamas I."/>
            <person name="Dedysh S.N."/>
            <person name="Liesack W."/>
            <person name="Stott M.B."/>
            <person name="Alam M."/>
            <person name="Murrell J.C."/>
            <person name="Dunfield P.F."/>
        </authorList>
    </citation>
    <scope>NUCLEOTIDE SEQUENCE [LARGE SCALE GENOMIC DNA]</scope>
    <source>
        <strain evidence="19">ATCC 9039 / DSM 1715 / NCIMB 8712</strain>
    </source>
</reference>
<dbReference type="PROSITE" id="PS50968">
    <property type="entry name" value="BIOTINYL_LIPOYL"/>
    <property type="match status" value="1"/>
</dbReference>
<keyword evidence="12" id="KW-0092">Biotin</keyword>
<dbReference type="UniPathway" id="UPA00945">
    <property type="reaction ID" value="UER00908"/>
</dbReference>
<keyword evidence="6 14" id="KW-0547">Nucleotide-binding</keyword>
<keyword evidence="9" id="KW-0442">Lipid degradation</keyword>
<dbReference type="GO" id="GO:0046872">
    <property type="term" value="F:metal ion binding"/>
    <property type="evidence" value="ECO:0007669"/>
    <property type="project" value="UniProtKB-KW"/>
</dbReference>
<dbReference type="InterPro" id="IPR011764">
    <property type="entry name" value="Biotin_carboxylation_dom"/>
</dbReference>
<dbReference type="Pfam" id="PF00364">
    <property type="entry name" value="Biotin_lipoyl"/>
    <property type="match status" value="1"/>
</dbReference>
<dbReference type="InterPro" id="IPR011053">
    <property type="entry name" value="Single_hybrid_motif"/>
</dbReference>
<dbReference type="OrthoDB" id="9763189at2"/>
<reference evidence="19" key="1">
    <citation type="submission" date="2008-03" db="EMBL/GenBank/DDBJ databases">
        <title>Complete sequence of chromosome of Beijerinckia indica subsp. indica ATCC 9039.</title>
        <authorList>
            <consortium name="US DOE Joint Genome Institute"/>
            <person name="Copeland A."/>
            <person name="Lucas S."/>
            <person name="Lapidus A."/>
            <person name="Glavina del Rio T."/>
            <person name="Dalin E."/>
            <person name="Tice H."/>
            <person name="Bruce D."/>
            <person name="Goodwin L."/>
            <person name="Pitluck S."/>
            <person name="LaButti K."/>
            <person name="Schmutz J."/>
            <person name="Larimer F."/>
            <person name="Land M."/>
            <person name="Hauser L."/>
            <person name="Kyrpides N."/>
            <person name="Mikhailova N."/>
            <person name="Dunfield P.F."/>
            <person name="Dedysh S.N."/>
            <person name="Liesack W."/>
            <person name="Saw J.H."/>
            <person name="Alam M."/>
            <person name="Chen Y."/>
            <person name="Murrell J.C."/>
            <person name="Richardson P."/>
        </authorList>
    </citation>
    <scope>NUCLEOTIDE SEQUENCE [LARGE SCALE GENOMIC DNA]</scope>
    <source>
        <strain evidence="19">ATCC 9039 / DSM 1715 / NCIMB 8712</strain>
    </source>
</reference>
<dbReference type="SUPFAM" id="SSF52440">
    <property type="entry name" value="PreATP-grasp domain"/>
    <property type="match status" value="1"/>
</dbReference>
<dbReference type="SUPFAM" id="SSF51230">
    <property type="entry name" value="Single hybrid motif"/>
    <property type="match status" value="1"/>
</dbReference>
<keyword evidence="7 14" id="KW-0067">ATP-binding</keyword>
<dbReference type="PROSITE" id="PS00188">
    <property type="entry name" value="BIOTIN"/>
    <property type="match status" value="1"/>
</dbReference>
<evidence type="ECO:0000256" key="1">
    <source>
        <dbReference type="ARBA" id="ARBA00001953"/>
    </source>
</evidence>
<dbReference type="InterPro" id="IPR041265">
    <property type="entry name" value="PCC_BT"/>
</dbReference>
<dbReference type="PROSITE" id="PS00867">
    <property type="entry name" value="CPSASE_2"/>
    <property type="match status" value="1"/>
</dbReference>
<dbReference type="Pfam" id="PF18140">
    <property type="entry name" value="PCC_BT"/>
    <property type="match status" value="1"/>
</dbReference>
<dbReference type="PROSITE" id="PS00866">
    <property type="entry name" value="CPSASE_1"/>
    <property type="match status" value="1"/>
</dbReference>
<keyword evidence="4" id="KW-0436">Ligase</keyword>
<dbReference type="eggNOG" id="COG4770">
    <property type="taxonomic scope" value="Bacteria"/>
</dbReference>
<evidence type="ECO:0000256" key="10">
    <source>
        <dbReference type="ARBA" id="ARBA00023098"/>
    </source>
</evidence>
<comment type="catalytic activity">
    <reaction evidence="13">
        <text>propanoyl-CoA + hydrogencarbonate + ATP = (S)-methylmalonyl-CoA + ADP + phosphate + H(+)</text>
        <dbReference type="Rhea" id="RHEA:23720"/>
        <dbReference type="ChEBI" id="CHEBI:15378"/>
        <dbReference type="ChEBI" id="CHEBI:17544"/>
        <dbReference type="ChEBI" id="CHEBI:30616"/>
        <dbReference type="ChEBI" id="CHEBI:43474"/>
        <dbReference type="ChEBI" id="CHEBI:57327"/>
        <dbReference type="ChEBI" id="CHEBI:57392"/>
        <dbReference type="ChEBI" id="CHEBI:456216"/>
        <dbReference type="EC" id="6.4.1.3"/>
    </reaction>
    <physiologicalReaction direction="left-to-right" evidence="13">
        <dbReference type="Rhea" id="RHEA:23721"/>
    </physiologicalReaction>
</comment>
<feature type="domain" description="ATP-grasp" evidence="16">
    <location>
        <begin position="120"/>
        <end position="317"/>
    </location>
</feature>
<dbReference type="InterPro" id="IPR000089">
    <property type="entry name" value="Biotin_lipoyl"/>
</dbReference>
<evidence type="ECO:0000256" key="5">
    <source>
        <dbReference type="ARBA" id="ARBA00022723"/>
    </source>
</evidence>
<dbReference type="InterPro" id="IPR005481">
    <property type="entry name" value="BC-like_N"/>
</dbReference>
<dbReference type="FunFam" id="2.40.50.100:FF:000003">
    <property type="entry name" value="Acetyl-CoA carboxylase biotin carboxyl carrier protein"/>
    <property type="match status" value="1"/>
</dbReference>
<dbReference type="GO" id="GO:0005524">
    <property type="term" value="F:ATP binding"/>
    <property type="evidence" value="ECO:0007669"/>
    <property type="project" value="UniProtKB-UniRule"/>
</dbReference>
<dbReference type="Pfam" id="PF02785">
    <property type="entry name" value="Biotin_carb_C"/>
    <property type="match status" value="1"/>
</dbReference>
<organism evidence="18 19">
    <name type="scientific">Beijerinckia indica subsp. indica (strain ATCC 9039 / DSM 1715 / NCIMB 8712)</name>
    <dbReference type="NCBI Taxonomy" id="395963"/>
    <lineage>
        <taxon>Bacteria</taxon>
        <taxon>Pseudomonadati</taxon>
        <taxon>Pseudomonadota</taxon>
        <taxon>Alphaproteobacteria</taxon>
        <taxon>Hyphomicrobiales</taxon>
        <taxon>Beijerinckiaceae</taxon>
        <taxon>Beijerinckia</taxon>
    </lineage>
</organism>
<dbReference type="Gene3D" id="2.40.50.100">
    <property type="match status" value="1"/>
</dbReference>
<dbReference type="Gene3D" id="3.30.470.20">
    <property type="entry name" value="ATP-grasp fold, B domain"/>
    <property type="match status" value="1"/>
</dbReference>
<dbReference type="PROSITE" id="PS50975">
    <property type="entry name" value="ATP_GRASP"/>
    <property type="match status" value="1"/>
</dbReference>
<dbReference type="InterPro" id="IPR001882">
    <property type="entry name" value="Biotin_BS"/>
</dbReference>
<gene>
    <name evidence="18" type="ordered locus">Bind_1318</name>
</gene>
<dbReference type="PANTHER" id="PTHR18866">
    <property type="entry name" value="CARBOXYLASE:PYRUVATE/ACETYL-COA/PROPIONYL-COA CARBOXYLASE"/>
    <property type="match status" value="1"/>
</dbReference>
<name>B2IK26_BEII9</name>
<comment type="pathway">
    <text evidence="2">Metabolic intermediate metabolism; propanoyl-CoA degradation; succinyl-CoA from propanoyl-CoA: step 1/3.</text>
</comment>
<dbReference type="Proteomes" id="UP000001695">
    <property type="component" value="Chromosome"/>
</dbReference>
<evidence type="ECO:0000256" key="2">
    <source>
        <dbReference type="ARBA" id="ARBA00005060"/>
    </source>
</evidence>
<dbReference type="Pfam" id="PF00289">
    <property type="entry name" value="Biotin_carb_N"/>
    <property type="match status" value="1"/>
</dbReference>
<keyword evidence="5" id="KW-0479">Metal-binding</keyword>
<dbReference type="InterPro" id="IPR005482">
    <property type="entry name" value="Biotin_COase_C"/>
</dbReference>
<dbReference type="RefSeq" id="WP_012384315.1">
    <property type="nucleotide sequence ID" value="NC_010581.1"/>
</dbReference>
<evidence type="ECO:0000259" key="16">
    <source>
        <dbReference type="PROSITE" id="PS50975"/>
    </source>
</evidence>
<evidence type="ECO:0000256" key="6">
    <source>
        <dbReference type="ARBA" id="ARBA00022741"/>
    </source>
</evidence>
<dbReference type="GO" id="GO:0004658">
    <property type="term" value="F:propionyl-CoA carboxylase activity"/>
    <property type="evidence" value="ECO:0007669"/>
    <property type="project" value="UniProtKB-EC"/>
</dbReference>
<dbReference type="InterPro" id="IPR011054">
    <property type="entry name" value="Rudment_hybrid_motif"/>
</dbReference>